<evidence type="ECO:0000256" key="3">
    <source>
        <dbReference type="SAM" id="MobiDB-lite"/>
    </source>
</evidence>
<comment type="caution">
    <text evidence="6">The sequence shown here is derived from an EMBL/GenBank/DDBJ whole genome shotgun (WGS) entry which is preliminary data.</text>
</comment>
<dbReference type="GO" id="GO:0016477">
    <property type="term" value="P:cell migration"/>
    <property type="evidence" value="ECO:0007669"/>
    <property type="project" value="TreeGrafter"/>
</dbReference>
<protein>
    <recommendedName>
        <fullName evidence="8">PI3K/PI4K catalytic domain-containing protein</fullName>
    </recommendedName>
</protein>
<keyword evidence="7" id="KW-1185">Reference proteome</keyword>
<feature type="domain" description="PIK helical" evidence="5">
    <location>
        <begin position="1"/>
        <end position="110"/>
    </location>
</feature>
<organism evidence="6 7">
    <name type="scientific">Tigriopus californicus</name>
    <name type="common">Marine copepod</name>
    <dbReference type="NCBI Taxonomy" id="6832"/>
    <lineage>
        <taxon>Eukaryota</taxon>
        <taxon>Metazoa</taxon>
        <taxon>Ecdysozoa</taxon>
        <taxon>Arthropoda</taxon>
        <taxon>Crustacea</taxon>
        <taxon>Multicrustacea</taxon>
        <taxon>Hexanauplia</taxon>
        <taxon>Copepoda</taxon>
        <taxon>Harpacticoida</taxon>
        <taxon>Harpacticidae</taxon>
        <taxon>Tigriopus</taxon>
    </lineage>
</organism>
<dbReference type="PROSITE" id="PS00915">
    <property type="entry name" value="PI3_4_KINASE_1"/>
    <property type="match status" value="1"/>
</dbReference>
<dbReference type="PROSITE" id="PS51545">
    <property type="entry name" value="PIK_HELICAL"/>
    <property type="match status" value="1"/>
</dbReference>
<dbReference type="InterPro" id="IPR036940">
    <property type="entry name" value="PI3/4_kinase_cat_sf"/>
</dbReference>
<dbReference type="SUPFAM" id="SSF48371">
    <property type="entry name" value="ARM repeat"/>
    <property type="match status" value="1"/>
</dbReference>
<dbReference type="InterPro" id="IPR018936">
    <property type="entry name" value="PI3/4_kinase_CS"/>
</dbReference>
<accession>A0A553P7T1</accession>
<name>A0A553P7T1_TIGCA</name>
<evidence type="ECO:0000259" key="5">
    <source>
        <dbReference type="PROSITE" id="PS51545"/>
    </source>
</evidence>
<evidence type="ECO:0000256" key="1">
    <source>
        <dbReference type="ARBA" id="ARBA00022679"/>
    </source>
</evidence>
<dbReference type="Gene3D" id="1.25.40.70">
    <property type="entry name" value="Phosphatidylinositol 3-kinase, accessory domain (PIK)"/>
    <property type="match status" value="1"/>
</dbReference>
<dbReference type="Gene3D" id="3.30.1010.10">
    <property type="entry name" value="Phosphatidylinositol 3-kinase Catalytic Subunit, Chain A, domain 4"/>
    <property type="match status" value="1"/>
</dbReference>
<dbReference type="InterPro" id="IPR016024">
    <property type="entry name" value="ARM-type_fold"/>
</dbReference>
<dbReference type="InterPro" id="IPR015433">
    <property type="entry name" value="PI3/4_kinase"/>
</dbReference>
<dbReference type="GO" id="GO:0016303">
    <property type="term" value="F:1-phosphatidylinositol-3-kinase activity"/>
    <property type="evidence" value="ECO:0007669"/>
    <property type="project" value="TreeGrafter"/>
</dbReference>
<dbReference type="PROSITE" id="PS00916">
    <property type="entry name" value="PI3_4_KINASE_2"/>
    <property type="match status" value="1"/>
</dbReference>
<dbReference type="STRING" id="6832.A0A553P7T1"/>
<dbReference type="InterPro" id="IPR042236">
    <property type="entry name" value="PI3K_accessory_sf"/>
</dbReference>
<proteinExistence type="predicted"/>
<reference evidence="6 7" key="1">
    <citation type="journal article" date="2018" name="Nat. Ecol. Evol.">
        <title>Genomic signatures of mitonuclear coevolution across populations of Tigriopus californicus.</title>
        <authorList>
            <person name="Barreto F.S."/>
            <person name="Watson E.T."/>
            <person name="Lima T.G."/>
            <person name="Willett C.S."/>
            <person name="Edmands S."/>
            <person name="Li W."/>
            <person name="Burton R.S."/>
        </authorList>
    </citation>
    <scope>NUCLEOTIDE SEQUENCE [LARGE SCALE GENOMIC DNA]</scope>
    <source>
        <strain evidence="6 7">San Diego</strain>
    </source>
</reference>
<dbReference type="GO" id="GO:0005737">
    <property type="term" value="C:cytoplasm"/>
    <property type="evidence" value="ECO:0007669"/>
    <property type="project" value="TreeGrafter"/>
</dbReference>
<evidence type="ECO:0000259" key="4">
    <source>
        <dbReference type="PROSITE" id="PS50290"/>
    </source>
</evidence>
<dbReference type="AlphaFoldDB" id="A0A553P7T1"/>
<sequence>MWKRPEPMDILQLFLPIFPDDRVRRCAIEWMAEMTNDEIIDYLPQLLEALKHETWSNSPLACLLLERSLTSPRIAHYLYWYLTQSLPGNTPQNTSEERICEVRVARYRRRLQMLMRALLVTVGEAMENSFHKQTNLLLLVNDAAKEVKKAKDASKMMVLRKHMEIVNQHLRSTQTALPLSPGRIACGVDVNQCDYFKSNTVPLKIMFETRDNFVPHGGHSESRSSPEGSPGFDQTSFSTLESSSIAPVIFKRGDDLRQDSLAMQLIRVMEKIWLSEDQNLKMVTFSCVPTGDCEGMIELVRQAKTLREIQTAHGMNVPLRVQSIQEWLQKYNQSPLEYARAVKNFTESCAGYCIATYILGVGDRHNDNIMIKTTGHLFHIDFGKFFGEAELFINFKRDRTPFVLSQDMAYVINGGEEKPAQMFQDFMNLCCKGFNILRKNGNLLVNLVALMTSSGIRGIGSNAVEFVRNALLPDLSNNMAYVINGGEEKPAQMFQDFMNLCCKGFNILRKNGNLLVNLVALASHGWSHN</sequence>
<dbReference type="EMBL" id="VCGU01000007">
    <property type="protein sequence ID" value="TRY73729.1"/>
    <property type="molecule type" value="Genomic_DNA"/>
</dbReference>
<keyword evidence="1" id="KW-0808">Transferase</keyword>
<evidence type="ECO:0008006" key="8">
    <source>
        <dbReference type="Google" id="ProtNLM"/>
    </source>
</evidence>
<dbReference type="Pfam" id="PF00613">
    <property type="entry name" value="PI3Ka"/>
    <property type="match status" value="1"/>
</dbReference>
<dbReference type="PANTHER" id="PTHR10048:SF14">
    <property type="entry name" value="LD28067P"/>
    <property type="match status" value="1"/>
</dbReference>
<evidence type="ECO:0000313" key="7">
    <source>
        <dbReference type="Proteomes" id="UP000318571"/>
    </source>
</evidence>
<dbReference type="GO" id="GO:0005942">
    <property type="term" value="C:phosphatidylinositol 3-kinase complex"/>
    <property type="evidence" value="ECO:0007669"/>
    <property type="project" value="TreeGrafter"/>
</dbReference>
<dbReference type="SMART" id="SM00145">
    <property type="entry name" value="PI3Ka"/>
    <property type="match status" value="1"/>
</dbReference>
<dbReference type="PROSITE" id="PS50290">
    <property type="entry name" value="PI3_4_KINASE_3"/>
    <property type="match status" value="1"/>
</dbReference>
<feature type="region of interest" description="Disordered" evidence="3">
    <location>
        <begin position="214"/>
        <end position="236"/>
    </location>
</feature>
<gene>
    <name evidence="6" type="ORF">TCAL_06692</name>
</gene>
<dbReference type="Proteomes" id="UP000318571">
    <property type="component" value="Chromosome 3"/>
</dbReference>
<dbReference type="Gene3D" id="1.10.1070.11">
    <property type="entry name" value="Phosphatidylinositol 3-/4-kinase, catalytic domain"/>
    <property type="match status" value="2"/>
</dbReference>
<dbReference type="GO" id="GO:0043491">
    <property type="term" value="P:phosphatidylinositol 3-kinase/protein kinase B signal transduction"/>
    <property type="evidence" value="ECO:0007669"/>
    <property type="project" value="TreeGrafter"/>
</dbReference>
<dbReference type="GO" id="GO:0048015">
    <property type="term" value="P:phosphatidylinositol-mediated signaling"/>
    <property type="evidence" value="ECO:0007669"/>
    <property type="project" value="TreeGrafter"/>
</dbReference>
<dbReference type="SMART" id="SM00146">
    <property type="entry name" value="PI3Kc"/>
    <property type="match status" value="1"/>
</dbReference>
<feature type="domain" description="PI3K/PI4K catalytic" evidence="4">
    <location>
        <begin position="189"/>
        <end position="509"/>
    </location>
</feature>
<dbReference type="GO" id="GO:0035005">
    <property type="term" value="F:1-phosphatidylinositol-4-phosphate 3-kinase activity"/>
    <property type="evidence" value="ECO:0007669"/>
    <property type="project" value="TreeGrafter"/>
</dbReference>
<evidence type="ECO:0000256" key="2">
    <source>
        <dbReference type="ARBA" id="ARBA00022777"/>
    </source>
</evidence>
<dbReference type="GO" id="GO:0005886">
    <property type="term" value="C:plasma membrane"/>
    <property type="evidence" value="ECO:0007669"/>
    <property type="project" value="TreeGrafter"/>
</dbReference>
<dbReference type="Pfam" id="PF00454">
    <property type="entry name" value="PI3_PI4_kinase"/>
    <property type="match status" value="1"/>
</dbReference>
<evidence type="ECO:0000313" key="6">
    <source>
        <dbReference type="EMBL" id="TRY73729.1"/>
    </source>
</evidence>
<dbReference type="InterPro" id="IPR000403">
    <property type="entry name" value="PI3/4_kinase_cat_dom"/>
</dbReference>
<dbReference type="InterPro" id="IPR011009">
    <property type="entry name" value="Kinase-like_dom_sf"/>
</dbReference>
<feature type="compositionally biased region" description="Basic and acidic residues" evidence="3">
    <location>
        <begin position="214"/>
        <end position="224"/>
    </location>
</feature>
<keyword evidence="2" id="KW-0418">Kinase</keyword>
<dbReference type="SUPFAM" id="SSF56112">
    <property type="entry name" value="Protein kinase-like (PK-like)"/>
    <property type="match status" value="1"/>
</dbReference>
<dbReference type="PANTHER" id="PTHR10048">
    <property type="entry name" value="PHOSPHATIDYLINOSITOL KINASE"/>
    <property type="match status" value="1"/>
</dbReference>
<dbReference type="InterPro" id="IPR001263">
    <property type="entry name" value="PI3K_accessory_dom"/>
</dbReference>